<name>A0A2P2P6H9_RHIMU</name>
<sequence>MYIFYFPKLFSHKDSFSIALFSLKQLLFSILWFRKCFLPLSVDWFSNLQLQFV</sequence>
<dbReference type="EMBL" id="GGEC01069813">
    <property type="protein sequence ID" value="MBX50297.1"/>
    <property type="molecule type" value="Transcribed_RNA"/>
</dbReference>
<reference evidence="1" key="1">
    <citation type="submission" date="2018-02" db="EMBL/GenBank/DDBJ databases">
        <title>Rhizophora mucronata_Transcriptome.</title>
        <authorList>
            <person name="Meera S.P."/>
            <person name="Sreeshan A."/>
            <person name="Augustine A."/>
        </authorList>
    </citation>
    <scope>NUCLEOTIDE SEQUENCE</scope>
    <source>
        <tissue evidence="1">Leaf</tissue>
    </source>
</reference>
<protein>
    <submittedName>
        <fullName evidence="1">Uncharacterized protein</fullName>
    </submittedName>
</protein>
<proteinExistence type="predicted"/>
<dbReference type="AlphaFoldDB" id="A0A2P2P6H9"/>
<evidence type="ECO:0000313" key="1">
    <source>
        <dbReference type="EMBL" id="MBX50297.1"/>
    </source>
</evidence>
<accession>A0A2P2P6H9</accession>
<organism evidence="1">
    <name type="scientific">Rhizophora mucronata</name>
    <name type="common">Asiatic mangrove</name>
    <dbReference type="NCBI Taxonomy" id="61149"/>
    <lineage>
        <taxon>Eukaryota</taxon>
        <taxon>Viridiplantae</taxon>
        <taxon>Streptophyta</taxon>
        <taxon>Embryophyta</taxon>
        <taxon>Tracheophyta</taxon>
        <taxon>Spermatophyta</taxon>
        <taxon>Magnoliopsida</taxon>
        <taxon>eudicotyledons</taxon>
        <taxon>Gunneridae</taxon>
        <taxon>Pentapetalae</taxon>
        <taxon>rosids</taxon>
        <taxon>fabids</taxon>
        <taxon>Malpighiales</taxon>
        <taxon>Rhizophoraceae</taxon>
        <taxon>Rhizophora</taxon>
    </lineage>
</organism>